<proteinExistence type="predicted"/>
<feature type="region of interest" description="Disordered" evidence="1">
    <location>
        <begin position="206"/>
        <end position="231"/>
    </location>
</feature>
<feature type="compositionally biased region" description="Basic and acidic residues" evidence="1">
    <location>
        <begin position="302"/>
        <end position="320"/>
    </location>
</feature>
<name>A0A2M7B803_9BACT</name>
<reference evidence="3" key="1">
    <citation type="submission" date="2017-09" db="EMBL/GenBank/DDBJ databases">
        <title>Depth-based differentiation of microbial function through sediment-hosted aquifers and enrichment of novel symbionts in the deep terrestrial subsurface.</title>
        <authorList>
            <person name="Probst A.J."/>
            <person name="Ladd B."/>
            <person name="Jarett J.K."/>
            <person name="Geller-Mcgrath D.E."/>
            <person name="Sieber C.M.K."/>
            <person name="Emerson J.B."/>
            <person name="Anantharaman K."/>
            <person name="Thomas B.C."/>
            <person name="Malmstrom R."/>
            <person name="Stieglmeier M."/>
            <person name="Klingl A."/>
            <person name="Woyke T."/>
            <person name="Ryan C.M."/>
            <person name="Banfield J.F."/>
        </authorList>
    </citation>
    <scope>NUCLEOTIDE SEQUENCE [LARGE SCALE GENOMIC DNA]</scope>
</reference>
<comment type="caution">
    <text evidence="2">The sequence shown here is derived from an EMBL/GenBank/DDBJ whole genome shotgun (WGS) entry which is preliminary data.</text>
</comment>
<organism evidence="2 3">
    <name type="scientific">Candidatus Wolfebacteria bacterium CG03_land_8_20_14_0_80_36_15</name>
    <dbReference type="NCBI Taxonomy" id="1975067"/>
    <lineage>
        <taxon>Bacteria</taxon>
        <taxon>Candidatus Wolfeibacteriota</taxon>
    </lineage>
</organism>
<evidence type="ECO:0000256" key="1">
    <source>
        <dbReference type="SAM" id="MobiDB-lite"/>
    </source>
</evidence>
<feature type="compositionally biased region" description="Pro residues" evidence="1">
    <location>
        <begin position="267"/>
        <end position="289"/>
    </location>
</feature>
<dbReference type="AlphaFoldDB" id="A0A2M7B803"/>
<feature type="region of interest" description="Disordered" evidence="1">
    <location>
        <begin position="338"/>
        <end position="360"/>
    </location>
</feature>
<feature type="region of interest" description="Disordered" evidence="1">
    <location>
        <begin position="114"/>
        <end position="169"/>
    </location>
</feature>
<evidence type="ECO:0000313" key="2">
    <source>
        <dbReference type="EMBL" id="PIU99234.1"/>
    </source>
</evidence>
<sequence>MLLIPEQEIQKRFRQLPEKLKAALSLPATFKTVDNICQTNYLKKEWVEDVAMVTAEVLLGFLHLEDATKELQEIIGLNYKIANSVSQDIEKKIFAPLKEEIDKVYAPLPPLEEMKEAPSMPEKPKEEIKISPPPVDLRPAPLPVVPKTPMPSPEPSTPEAKKPTPTEPEPAAILFKPETTIATPAAPEIKKPSLGGLFGIFARKEKKPTKEKVKAQIETPHPSLETKGPKIAKTEAPTFKVVHYTQFEPQAPSTAESPKMIFGAPQPSKPPISPQPPLAHKPTAPPSPPGFLEKAKLVTQKPSEEKLLAQPEQKEKEMKEKEMIDLETLQKVKIKVEDEKTLPADRQAKPSNEDIVDLRK</sequence>
<evidence type="ECO:0000313" key="3">
    <source>
        <dbReference type="Proteomes" id="UP000230131"/>
    </source>
</evidence>
<protein>
    <submittedName>
        <fullName evidence="2">Uncharacterized protein</fullName>
    </submittedName>
</protein>
<accession>A0A2M7B803</accession>
<feature type="compositionally biased region" description="Basic and acidic residues" evidence="1">
    <location>
        <begin position="114"/>
        <end position="129"/>
    </location>
</feature>
<feature type="compositionally biased region" description="Pro residues" evidence="1">
    <location>
        <begin position="131"/>
        <end position="156"/>
    </location>
</feature>
<dbReference type="Proteomes" id="UP000230131">
    <property type="component" value="Unassembled WGS sequence"/>
</dbReference>
<feature type="region of interest" description="Disordered" evidence="1">
    <location>
        <begin position="250"/>
        <end position="320"/>
    </location>
</feature>
<dbReference type="EMBL" id="PEVH01000026">
    <property type="protein sequence ID" value="PIU99234.1"/>
    <property type="molecule type" value="Genomic_DNA"/>
</dbReference>
<gene>
    <name evidence="2" type="ORF">COS59_00835</name>
</gene>